<evidence type="ECO:0000313" key="1">
    <source>
        <dbReference type="EMBL" id="SHD75661.1"/>
    </source>
</evidence>
<proteinExistence type="predicted"/>
<keyword evidence="2" id="KW-1185">Reference proteome</keyword>
<evidence type="ECO:0000313" key="2">
    <source>
        <dbReference type="Proteomes" id="UP000245423"/>
    </source>
</evidence>
<dbReference type="EMBL" id="LT669839">
    <property type="protein sequence ID" value="SHD75661.1"/>
    <property type="molecule type" value="Genomic_DNA"/>
</dbReference>
<gene>
    <name evidence="1" type="ORF">CUESP1_0266</name>
</gene>
<sequence length="50" mass="5876">MIFTINQWNLIQKSELSINGAPIPSRELGRNIEYVFALPARYNYGFLPRY</sequence>
<accession>A0A1M4PJN3</accession>
<reference evidence="1 2" key="1">
    <citation type="submission" date="2016-11" db="EMBL/GenBank/DDBJ databases">
        <authorList>
            <person name="Manzoor S."/>
        </authorList>
    </citation>
    <scope>NUCLEOTIDE SEQUENCE [LARGE SCALE GENOMIC DNA]</scope>
    <source>
        <strain evidence="1">Clostridium ultunense strain Esp</strain>
    </source>
</reference>
<name>A0A1M4PJN3_9FIRM</name>
<organism evidence="1 2">
    <name type="scientific">[Clostridium] ultunense Esp</name>
    <dbReference type="NCBI Taxonomy" id="1288971"/>
    <lineage>
        <taxon>Bacteria</taxon>
        <taxon>Bacillati</taxon>
        <taxon>Bacillota</taxon>
        <taxon>Tissierellia</taxon>
        <taxon>Tissierellales</taxon>
        <taxon>Tepidimicrobiaceae</taxon>
        <taxon>Schnuerera</taxon>
    </lineage>
</organism>
<protein>
    <submittedName>
        <fullName evidence="1">Uncharacterized protein</fullName>
    </submittedName>
</protein>
<dbReference type="AlphaFoldDB" id="A0A1M4PJN3"/>
<dbReference type="Proteomes" id="UP000245423">
    <property type="component" value="Chromosome 1"/>
</dbReference>